<dbReference type="InterPro" id="IPR039422">
    <property type="entry name" value="MarR/SlyA-like"/>
</dbReference>
<dbReference type="InterPro" id="IPR036390">
    <property type="entry name" value="WH_DNA-bd_sf"/>
</dbReference>
<dbReference type="Pfam" id="PF01047">
    <property type="entry name" value="MarR"/>
    <property type="match status" value="1"/>
</dbReference>
<dbReference type="InterPro" id="IPR036388">
    <property type="entry name" value="WH-like_DNA-bd_sf"/>
</dbReference>
<evidence type="ECO:0000256" key="2">
    <source>
        <dbReference type="ARBA" id="ARBA00023125"/>
    </source>
</evidence>
<dbReference type="InterPro" id="IPR023187">
    <property type="entry name" value="Tscrpt_reg_MarR-type_CS"/>
</dbReference>
<keyword evidence="2" id="KW-0238">DNA-binding</keyword>
<dbReference type="GO" id="GO:0003700">
    <property type="term" value="F:DNA-binding transcription factor activity"/>
    <property type="evidence" value="ECO:0007669"/>
    <property type="project" value="InterPro"/>
</dbReference>
<dbReference type="PRINTS" id="PR00598">
    <property type="entry name" value="HTHMARR"/>
</dbReference>
<dbReference type="SUPFAM" id="SSF46785">
    <property type="entry name" value="Winged helix' DNA-binding domain"/>
    <property type="match status" value="1"/>
</dbReference>
<feature type="domain" description="HTH marR-type" evidence="4">
    <location>
        <begin position="1"/>
        <end position="129"/>
    </location>
</feature>
<keyword evidence="6" id="KW-1185">Reference proteome</keyword>
<dbReference type="PANTHER" id="PTHR33164">
    <property type="entry name" value="TRANSCRIPTIONAL REGULATOR, MARR FAMILY"/>
    <property type="match status" value="1"/>
</dbReference>
<dbReference type="EMBL" id="FZOS01000034">
    <property type="protein sequence ID" value="SNT04478.1"/>
    <property type="molecule type" value="Genomic_DNA"/>
</dbReference>
<keyword evidence="3" id="KW-0804">Transcription</keyword>
<dbReference type="SMART" id="SM00347">
    <property type="entry name" value="HTH_MARR"/>
    <property type="match status" value="1"/>
</dbReference>
<dbReference type="PROSITE" id="PS50995">
    <property type="entry name" value="HTH_MARR_2"/>
    <property type="match status" value="1"/>
</dbReference>
<name>A0A239JGD2_9SPHN</name>
<organism evidence="5 6">
    <name type="scientific">Edaphosphingomonas laterariae</name>
    <dbReference type="NCBI Taxonomy" id="861865"/>
    <lineage>
        <taxon>Bacteria</taxon>
        <taxon>Pseudomonadati</taxon>
        <taxon>Pseudomonadota</taxon>
        <taxon>Alphaproteobacteria</taxon>
        <taxon>Sphingomonadales</taxon>
        <taxon>Rhizorhabdaceae</taxon>
        <taxon>Edaphosphingomonas</taxon>
    </lineage>
</organism>
<evidence type="ECO:0000259" key="4">
    <source>
        <dbReference type="PROSITE" id="PS50995"/>
    </source>
</evidence>
<dbReference type="AlphaFoldDB" id="A0A239JGD2"/>
<accession>A0A239JGD2</accession>
<keyword evidence="1" id="KW-0805">Transcription regulation</keyword>
<evidence type="ECO:0000256" key="1">
    <source>
        <dbReference type="ARBA" id="ARBA00023015"/>
    </source>
</evidence>
<evidence type="ECO:0000256" key="3">
    <source>
        <dbReference type="ARBA" id="ARBA00023163"/>
    </source>
</evidence>
<gene>
    <name evidence="5" type="ORF">SAMN06295912_1348</name>
</gene>
<proteinExistence type="predicted"/>
<dbReference type="Gene3D" id="1.10.10.10">
    <property type="entry name" value="Winged helix-like DNA-binding domain superfamily/Winged helix DNA-binding domain"/>
    <property type="match status" value="1"/>
</dbReference>
<dbReference type="PROSITE" id="PS01117">
    <property type="entry name" value="HTH_MARR_1"/>
    <property type="match status" value="1"/>
</dbReference>
<dbReference type="GO" id="GO:0006950">
    <property type="term" value="P:response to stress"/>
    <property type="evidence" value="ECO:0007669"/>
    <property type="project" value="TreeGrafter"/>
</dbReference>
<dbReference type="PANTHER" id="PTHR33164:SF64">
    <property type="entry name" value="TRANSCRIPTIONAL REGULATOR SLYA"/>
    <property type="match status" value="1"/>
</dbReference>
<dbReference type="GO" id="GO:0003677">
    <property type="term" value="F:DNA binding"/>
    <property type="evidence" value="ECO:0007669"/>
    <property type="project" value="UniProtKB-KW"/>
</dbReference>
<sequence length="139" mass="15088">MRLGPLARQWRQVGDQVLARLGVSNSTGWCLINLERLGDEARQADLARALEVAEATLVRTLHQLEAVELVARRPDPDDGRVNRIHLTDAGRALAGKIEHMLADARHELLSGISDADLEATLRVCDALADALASRRGLGA</sequence>
<evidence type="ECO:0000313" key="5">
    <source>
        <dbReference type="EMBL" id="SNT04478.1"/>
    </source>
</evidence>
<protein>
    <submittedName>
        <fullName evidence="5">MarR family transcriptional regulator, transcriptional regulator for hemolysin</fullName>
    </submittedName>
</protein>
<dbReference type="InterPro" id="IPR000835">
    <property type="entry name" value="HTH_MarR-typ"/>
</dbReference>
<evidence type="ECO:0000313" key="6">
    <source>
        <dbReference type="Proteomes" id="UP000198281"/>
    </source>
</evidence>
<dbReference type="Proteomes" id="UP000198281">
    <property type="component" value="Unassembled WGS sequence"/>
</dbReference>
<reference evidence="6" key="1">
    <citation type="submission" date="2017-06" db="EMBL/GenBank/DDBJ databases">
        <authorList>
            <person name="Varghese N."/>
            <person name="Submissions S."/>
        </authorList>
    </citation>
    <scope>NUCLEOTIDE SEQUENCE [LARGE SCALE GENOMIC DNA]</scope>
    <source>
        <strain evidence="6">LNB2</strain>
    </source>
</reference>